<keyword evidence="1" id="KW-0812">Transmembrane</keyword>
<keyword evidence="3" id="KW-1185">Reference proteome</keyword>
<organism evidence="2 3">
    <name type="scientific">Runella defluvii</name>
    <dbReference type="NCBI Taxonomy" id="370973"/>
    <lineage>
        <taxon>Bacteria</taxon>
        <taxon>Pseudomonadati</taxon>
        <taxon>Bacteroidota</taxon>
        <taxon>Cytophagia</taxon>
        <taxon>Cytophagales</taxon>
        <taxon>Spirosomataceae</taxon>
        <taxon>Runella</taxon>
    </lineage>
</organism>
<feature type="transmembrane region" description="Helical" evidence="1">
    <location>
        <begin position="96"/>
        <end position="113"/>
    </location>
</feature>
<gene>
    <name evidence="2" type="ORF">FHS57_004792</name>
</gene>
<dbReference type="Proteomes" id="UP000541352">
    <property type="component" value="Unassembled WGS sequence"/>
</dbReference>
<protein>
    <submittedName>
        <fullName evidence="2">Uncharacterized protein</fullName>
    </submittedName>
</protein>
<name>A0A7W5ZNL7_9BACT</name>
<accession>A0A7W5ZNL7</accession>
<evidence type="ECO:0000313" key="2">
    <source>
        <dbReference type="EMBL" id="MBB3840772.1"/>
    </source>
</evidence>
<dbReference type="AlphaFoldDB" id="A0A7W5ZNL7"/>
<reference evidence="2 3" key="1">
    <citation type="submission" date="2020-08" db="EMBL/GenBank/DDBJ databases">
        <title>Genomic Encyclopedia of Type Strains, Phase IV (KMG-IV): sequencing the most valuable type-strain genomes for metagenomic binning, comparative biology and taxonomic classification.</title>
        <authorList>
            <person name="Goeker M."/>
        </authorList>
    </citation>
    <scope>NUCLEOTIDE SEQUENCE [LARGE SCALE GENOMIC DNA]</scope>
    <source>
        <strain evidence="2 3">DSM 17976</strain>
    </source>
</reference>
<dbReference type="RefSeq" id="WP_221225711.1">
    <property type="nucleotide sequence ID" value="NZ_JACIBY010000012.1"/>
</dbReference>
<dbReference type="EMBL" id="JACIBY010000012">
    <property type="protein sequence ID" value="MBB3840772.1"/>
    <property type="molecule type" value="Genomic_DNA"/>
</dbReference>
<keyword evidence="1" id="KW-1133">Transmembrane helix</keyword>
<comment type="caution">
    <text evidence="2">The sequence shown here is derived from an EMBL/GenBank/DDBJ whole genome shotgun (WGS) entry which is preliminary data.</text>
</comment>
<sequence length="118" mass="13340">MKNQGLTLCIITLLTMNFCVGLIPSHAQNQKISLERAQLIELTKKAEKAALYESENTSLIVQNYNLKASETNLQKELEAARNDAETFRKQRNQNRWALAGLLIAIATSIGFKIKKHIR</sequence>
<proteinExistence type="predicted"/>
<evidence type="ECO:0000256" key="1">
    <source>
        <dbReference type="SAM" id="Phobius"/>
    </source>
</evidence>
<evidence type="ECO:0000313" key="3">
    <source>
        <dbReference type="Proteomes" id="UP000541352"/>
    </source>
</evidence>
<keyword evidence="1" id="KW-0472">Membrane</keyword>